<keyword evidence="4" id="KW-1185">Reference proteome</keyword>
<dbReference type="Proteomes" id="UP000198802">
    <property type="component" value="Unassembled WGS sequence"/>
</dbReference>
<feature type="region of interest" description="Disordered" evidence="1">
    <location>
        <begin position="1"/>
        <end position="39"/>
    </location>
</feature>
<dbReference type="InterPro" id="IPR015330">
    <property type="entry name" value="DNA_primase/pol_bifunc_N"/>
</dbReference>
<dbReference type="EMBL" id="FAOZ01000015">
    <property type="protein sequence ID" value="CUU57825.1"/>
    <property type="molecule type" value="Genomic_DNA"/>
</dbReference>
<evidence type="ECO:0000313" key="3">
    <source>
        <dbReference type="EMBL" id="CUU57825.1"/>
    </source>
</evidence>
<accession>A0A0S4QQI5</accession>
<evidence type="ECO:0000259" key="2">
    <source>
        <dbReference type="SMART" id="SM00943"/>
    </source>
</evidence>
<dbReference type="SUPFAM" id="SSF56747">
    <property type="entry name" value="Prim-pol domain"/>
    <property type="match status" value="1"/>
</dbReference>
<proteinExistence type="predicted"/>
<feature type="compositionally biased region" description="Polar residues" evidence="1">
    <location>
        <begin position="16"/>
        <end position="26"/>
    </location>
</feature>
<dbReference type="SMART" id="SM00943">
    <property type="entry name" value="Prim-Pol"/>
    <property type="match status" value="1"/>
</dbReference>
<dbReference type="AlphaFoldDB" id="A0A0S4QQI5"/>
<protein>
    <submittedName>
        <fullName evidence="3">Bifunctional DNA primase/polymerase, N-terminal</fullName>
    </submittedName>
</protein>
<name>A0A0S4QQI5_9ACTN</name>
<sequence>MTVPCADGTVLPSHPSHPQTRRSTGVQLGRRDGSIRPNTVDPRQAAAADLIAAGRRVFVLGRTKRPVANCPACQASKGDPGHDRETCPCLTCHGFYAATDQPDRAAAMLAAVPDGLLAIRTGAVSGLAVVDIDPAHGGTLDRTLMTPTAVVATGGGGWHLHYTHPGRAVPSRPLPGHPGVDIKADGGYVVAPPSVHPITGAPYRWAGDRPVNEMPPALIAACLTPTGLPATPRQPARAARVPRIGGGGISDPSALLAATLDTVTRAPEGRRRTTLYGAARGVARIVLAGHLTATDAVTVLTDAGRRAEQTDRDIRAAIAGGFAAEGLTP</sequence>
<feature type="domain" description="DNA primase/polymerase bifunctional N-terminal" evidence="2">
    <location>
        <begin position="47"/>
        <end position="218"/>
    </location>
</feature>
<dbReference type="CDD" id="cd04859">
    <property type="entry name" value="Prim_Pol"/>
    <property type="match status" value="1"/>
</dbReference>
<organism evidence="3 4">
    <name type="scientific">Parafrankia irregularis</name>
    <dbReference type="NCBI Taxonomy" id="795642"/>
    <lineage>
        <taxon>Bacteria</taxon>
        <taxon>Bacillati</taxon>
        <taxon>Actinomycetota</taxon>
        <taxon>Actinomycetes</taxon>
        <taxon>Frankiales</taxon>
        <taxon>Frankiaceae</taxon>
        <taxon>Parafrankia</taxon>
    </lineage>
</organism>
<evidence type="ECO:0000256" key="1">
    <source>
        <dbReference type="SAM" id="MobiDB-lite"/>
    </source>
</evidence>
<gene>
    <name evidence="3" type="ORF">Ga0074812_11527</name>
</gene>
<reference evidence="4" key="1">
    <citation type="submission" date="2015-11" db="EMBL/GenBank/DDBJ databases">
        <authorList>
            <person name="Varghese N."/>
        </authorList>
    </citation>
    <scope>NUCLEOTIDE SEQUENCE [LARGE SCALE GENOMIC DNA]</scope>
    <source>
        <strain evidence="4">DSM 45899</strain>
    </source>
</reference>
<evidence type="ECO:0000313" key="4">
    <source>
        <dbReference type="Proteomes" id="UP000198802"/>
    </source>
</evidence>
<dbReference type="Pfam" id="PF09250">
    <property type="entry name" value="Prim-Pol"/>
    <property type="match status" value="1"/>
</dbReference>